<dbReference type="PANTHER" id="PTHR30354:SF25">
    <property type="entry name" value="INNER MEMBRANE PERMEASE YGBN"/>
    <property type="match status" value="1"/>
</dbReference>
<dbReference type="PANTHER" id="PTHR30354">
    <property type="entry name" value="GNT FAMILY GLUCONATE TRANSPORTER"/>
    <property type="match status" value="1"/>
</dbReference>
<feature type="transmembrane region" description="Helical" evidence="2">
    <location>
        <begin position="354"/>
        <end position="376"/>
    </location>
</feature>
<feature type="transmembrane region" description="Helical" evidence="2">
    <location>
        <begin position="59"/>
        <end position="79"/>
    </location>
</feature>
<dbReference type="AlphaFoldDB" id="A0A9D2PZP3"/>
<name>A0A9D2PZP3_9MICO</name>
<keyword evidence="2" id="KW-1133">Transmembrane helix</keyword>
<dbReference type="Proteomes" id="UP000823854">
    <property type="component" value="Unassembled WGS sequence"/>
</dbReference>
<dbReference type="PIRSF" id="PIRSF002746">
    <property type="entry name" value="Gluconate_transporter"/>
    <property type="match status" value="1"/>
</dbReference>
<organism evidence="3 4">
    <name type="scientific">Candidatus Brachybacterium intestinipullorum</name>
    <dbReference type="NCBI Taxonomy" id="2838512"/>
    <lineage>
        <taxon>Bacteria</taxon>
        <taxon>Bacillati</taxon>
        <taxon>Actinomycetota</taxon>
        <taxon>Actinomycetes</taxon>
        <taxon>Micrococcales</taxon>
        <taxon>Dermabacteraceae</taxon>
        <taxon>Brachybacterium</taxon>
    </lineage>
</organism>
<dbReference type="InterPro" id="IPR003474">
    <property type="entry name" value="Glcn_transporter"/>
</dbReference>
<feature type="transmembrane region" description="Helical" evidence="2">
    <location>
        <begin position="440"/>
        <end position="460"/>
    </location>
</feature>
<feature type="transmembrane region" description="Helical" evidence="2">
    <location>
        <begin position="287"/>
        <end position="309"/>
    </location>
</feature>
<feature type="compositionally biased region" description="Low complexity" evidence="1">
    <location>
        <begin position="243"/>
        <end position="256"/>
    </location>
</feature>
<reference evidence="3" key="2">
    <citation type="submission" date="2021-04" db="EMBL/GenBank/DDBJ databases">
        <authorList>
            <person name="Gilroy R."/>
        </authorList>
    </citation>
    <scope>NUCLEOTIDE SEQUENCE</scope>
    <source>
        <strain evidence="3">CHK130-7132</strain>
    </source>
</reference>
<feature type="transmembrane region" description="Helical" evidence="2">
    <location>
        <begin position="315"/>
        <end position="342"/>
    </location>
</feature>
<accession>A0A9D2PZP3</accession>
<protein>
    <submittedName>
        <fullName evidence="3">Transporter</fullName>
    </submittedName>
</protein>
<keyword evidence="2" id="KW-0812">Transmembrane</keyword>
<feature type="transmembrane region" description="Helical" evidence="2">
    <location>
        <begin position="104"/>
        <end position="133"/>
    </location>
</feature>
<dbReference type="GO" id="GO:0015128">
    <property type="term" value="F:gluconate transmembrane transporter activity"/>
    <property type="evidence" value="ECO:0007669"/>
    <property type="project" value="InterPro"/>
</dbReference>
<evidence type="ECO:0000313" key="3">
    <source>
        <dbReference type="EMBL" id="HJC69319.1"/>
    </source>
</evidence>
<feature type="transmembrane region" description="Helical" evidence="2">
    <location>
        <begin position="481"/>
        <end position="503"/>
    </location>
</feature>
<dbReference type="EMBL" id="DWWC01000121">
    <property type="protein sequence ID" value="HJC69319.1"/>
    <property type="molecule type" value="Genomic_DNA"/>
</dbReference>
<evidence type="ECO:0000256" key="2">
    <source>
        <dbReference type="SAM" id="Phobius"/>
    </source>
</evidence>
<dbReference type="GO" id="GO:0005886">
    <property type="term" value="C:plasma membrane"/>
    <property type="evidence" value="ECO:0007669"/>
    <property type="project" value="TreeGrafter"/>
</dbReference>
<reference evidence="3" key="1">
    <citation type="journal article" date="2021" name="PeerJ">
        <title>Extensive microbial diversity within the chicken gut microbiome revealed by metagenomics and culture.</title>
        <authorList>
            <person name="Gilroy R."/>
            <person name="Ravi A."/>
            <person name="Getino M."/>
            <person name="Pursley I."/>
            <person name="Horton D.L."/>
            <person name="Alikhan N.F."/>
            <person name="Baker D."/>
            <person name="Gharbi K."/>
            <person name="Hall N."/>
            <person name="Watson M."/>
            <person name="Adriaenssens E.M."/>
            <person name="Foster-Nyarko E."/>
            <person name="Jarju S."/>
            <person name="Secka A."/>
            <person name="Antonio M."/>
            <person name="Oren A."/>
            <person name="Chaudhuri R.R."/>
            <person name="La Ragione R."/>
            <person name="Hildebrand F."/>
            <person name="Pallen M.J."/>
        </authorList>
    </citation>
    <scope>NUCLEOTIDE SEQUENCE</scope>
    <source>
        <strain evidence="3">CHK130-7132</strain>
    </source>
</reference>
<sequence>MDPLLLVGIAAGAIAILLFTVIKLKWPAFVALLFVAVLTALAGGIPVQDVVPLMIEGMGGTLGSVALLVGLGAMLGGIIERTGGAEVIAHAAARVLGEQRLAQALLIASGLVAIPIFFDVAFIILVPIIFAFAKAAGHRAPIAIGMPVAVFMVFIHNTVPPHPGIVGSTTLLGQDLMGLVTLCGIVLAIPMCVLVHVVGRRVTARAFVLTSDIQEKYAGAGAADLAAVTAEADGSRRGDRAASSRAAASRSADGAALSGEGGPDTAGGSAVAVADGPVEGRRPPASLVIALILLPIILIAVGTVGGLVVDEGSTAAHVVSFLGAPAFALLVATLAAMYLLGLMHGWGRAQISEVMDAALGPAAIVILVTGAGGVFAKVLTETGVGDAVSGLLLDAGVPILLLAFLVALAFKVAQGSGTVATLSAAGIVQGTVLAGDYSSLQIALIILAIGLGSVSLSHINDSGFWIATKFLGLSVADGLRTWTVLTTVLGFTSMLLLSLVWLVV</sequence>
<feature type="transmembrane region" description="Helical" evidence="2">
    <location>
        <begin position="140"/>
        <end position="159"/>
    </location>
</feature>
<gene>
    <name evidence="3" type="ORF">H9932_06535</name>
</gene>
<proteinExistence type="predicted"/>
<feature type="transmembrane region" description="Helical" evidence="2">
    <location>
        <begin position="179"/>
        <end position="199"/>
    </location>
</feature>
<feature type="transmembrane region" description="Helical" evidence="2">
    <location>
        <begin position="28"/>
        <end position="47"/>
    </location>
</feature>
<evidence type="ECO:0000256" key="1">
    <source>
        <dbReference type="SAM" id="MobiDB-lite"/>
    </source>
</evidence>
<comment type="caution">
    <text evidence="3">The sequence shown here is derived from an EMBL/GenBank/DDBJ whole genome shotgun (WGS) entry which is preliminary data.</text>
</comment>
<keyword evidence="2" id="KW-0472">Membrane</keyword>
<feature type="transmembrane region" description="Helical" evidence="2">
    <location>
        <begin position="388"/>
        <end position="410"/>
    </location>
</feature>
<dbReference type="Pfam" id="PF02447">
    <property type="entry name" value="GntP_permease"/>
    <property type="match status" value="2"/>
</dbReference>
<evidence type="ECO:0000313" key="4">
    <source>
        <dbReference type="Proteomes" id="UP000823854"/>
    </source>
</evidence>
<feature type="transmembrane region" description="Helical" evidence="2">
    <location>
        <begin position="5"/>
        <end position="22"/>
    </location>
</feature>
<feature type="region of interest" description="Disordered" evidence="1">
    <location>
        <begin position="236"/>
        <end position="270"/>
    </location>
</feature>